<sequence length="109" mass="13135">MAIRYDLWLFPDDVERHRRVEGELERYFLERFADYPHIRLFDADPYDYDAPFNRLYDALIARATDYCAREWAYTPTPAQLNQAFFRAVARSTKFLRNPSDADPNRRPPR</sequence>
<protein>
    <submittedName>
        <fullName evidence="1">Uncharacterized protein</fullName>
    </submittedName>
</protein>
<keyword evidence="2" id="KW-1185">Reference proteome</keyword>
<reference evidence="1 2" key="1">
    <citation type="submission" date="2021-05" db="EMBL/GenBank/DDBJ databases">
        <title>Petroleum and Energy Research Collection (APPE): ex situ preservation of microbial diversity associated with the oil industry and exploitation of its biotechnological potential.</title>
        <authorList>
            <person name="Paixao C.T.M."/>
            <person name="Gomes M.B."/>
            <person name="Oliveira V.M."/>
        </authorList>
    </citation>
    <scope>NUCLEOTIDE SEQUENCE [LARGE SCALE GENOMIC DNA]</scope>
    <source>
        <strain evidence="1 2">LIT2</strain>
    </source>
</reference>
<dbReference type="RefSeq" id="WP_163650357.1">
    <property type="nucleotide sequence ID" value="NZ_JAGXFD010000001.1"/>
</dbReference>
<evidence type="ECO:0000313" key="1">
    <source>
        <dbReference type="EMBL" id="MBZ9566510.1"/>
    </source>
</evidence>
<evidence type="ECO:0000313" key="2">
    <source>
        <dbReference type="Proteomes" id="UP001319883"/>
    </source>
</evidence>
<dbReference type="Proteomes" id="UP001319883">
    <property type="component" value="Unassembled WGS sequence"/>
</dbReference>
<dbReference type="EMBL" id="JAGXFD010000001">
    <property type="protein sequence ID" value="MBZ9566510.1"/>
    <property type="molecule type" value="Genomic_DNA"/>
</dbReference>
<organism evidence="1 2">
    <name type="scientific">Modicisalibacter tunisiensis</name>
    <dbReference type="NCBI Taxonomy" id="390637"/>
    <lineage>
        <taxon>Bacteria</taxon>
        <taxon>Pseudomonadati</taxon>
        <taxon>Pseudomonadota</taxon>
        <taxon>Gammaproteobacteria</taxon>
        <taxon>Oceanospirillales</taxon>
        <taxon>Halomonadaceae</taxon>
        <taxon>Modicisalibacter</taxon>
    </lineage>
</organism>
<proteinExistence type="predicted"/>
<comment type="caution">
    <text evidence="1">The sequence shown here is derived from an EMBL/GenBank/DDBJ whole genome shotgun (WGS) entry which is preliminary data.</text>
</comment>
<gene>
    <name evidence="1" type="ORF">KGQ91_02225</name>
</gene>
<accession>A0ABS7WV72</accession>
<name>A0ABS7WV72_9GAMM</name>